<dbReference type="CDD" id="cd00462">
    <property type="entry name" value="PTH"/>
    <property type="match status" value="1"/>
</dbReference>
<proteinExistence type="inferred from homology"/>
<name>A0A2T2X8N6_9FIRM</name>
<gene>
    <name evidence="8" type="primary">pth</name>
    <name evidence="11" type="ORF">C7B43_04250</name>
</gene>
<evidence type="ECO:0000256" key="5">
    <source>
        <dbReference type="ARBA" id="ARBA00038063"/>
    </source>
</evidence>
<dbReference type="EC" id="3.1.1.29" evidence="1 8"/>
<protein>
    <recommendedName>
        <fullName evidence="7 8">Peptidyl-tRNA hydrolase</fullName>
        <shortName evidence="8">Pth</shortName>
        <ecNumber evidence="1 8">3.1.1.29</ecNumber>
    </recommendedName>
</protein>
<comment type="caution">
    <text evidence="11">The sequence shown here is derived from an EMBL/GenBank/DDBJ whole genome shotgun (WGS) entry which is preliminary data.</text>
</comment>
<keyword evidence="8" id="KW-0963">Cytoplasm</keyword>
<feature type="active site" description="Proton acceptor" evidence="8">
    <location>
        <position position="24"/>
    </location>
</feature>
<dbReference type="GO" id="GO:0006515">
    <property type="term" value="P:protein quality control for misfolded or incompletely synthesized proteins"/>
    <property type="evidence" value="ECO:0007669"/>
    <property type="project" value="UniProtKB-UniRule"/>
</dbReference>
<evidence type="ECO:0000313" key="12">
    <source>
        <dbReference type="Proteomes" id="UP000242699"/>
    </source>
</evidence>
<dbReference type="PROSITE" id="PS01195">
    <property type="entry name" value="PEPT_TRNA_HYDROL_1"/>
    <property type="match status" value="1"/>
</dbReference>
<dbReference type="AlphaFoldDB" id="A0A2T2X8N6"/>
<dbReference type="InterPro" id="IPR001328">
    <property type="entry name" value="Pept_tRNA_hydro"/>
</dbReference>
<keyword evidence="4 8" id="KW-0694">RNA-binding</keyword>
<comment type="catalytic activity">
    <reaction evidence="6 8 9">
        <text>an N-acyl-L-alpha-aminoacyl-tRNA + H2O = an N-acyl-L-amino acid + a tRNA + H(+)</text>
        <dbReference type="Rhea" id="RHEA:54448"/>
        <dbReference type="Rhea" id="RHEA-COMP:10123"/>
        <dbReference type="Rhea" id="RHEA-COMP:13883"/>
        <dbReference type="ChEBI" id="CHEBI:15377"/>
        <dbReference type="ChEBI" id="CHEBI:15378"/>
        <dbReference type="ChEBI" id="CHEBI:59874"/>
        <dbReference type="ChEBI" id="CHEBI:78442"/>
        <dbReference type="ChEBI" id="CHEBI:138191"/>
        <dbReference type="EC" id="3.1.1.29"/>
    </reaction>
</comment>
<dbReference type="GO" id="GO:0005737">
    <property type="term" value="C:cytoplasm"/>
    <property type="evidence" value="ECO:0007669"/>
    <property type="project" value="UniProtKB-SubCell"/>
</dbReference>
<dbReference type="FunFam" id="3.40.50.1470:FF:000001">
    <property type="entry name" value="Peptidyl-tRNA hydrolase"/>
    <property type="match status" value="1"/>
</dbReference>
<dbReference type="NCBIfam" id="TIGR00447">
    <property type="entry name" value="pth"/>
    <property type="match status" value="1"/>
</dbReference>
<evidence type="ECO:0000256" key="4">
    <source>
        <dbReference type="ARBA" id="ARBA00022884"/>
    </source>
</evidence>
<evidence type="ECO:0000256" key="7">
    <source>
        <dbReference type="ARBA" id="ARBA00050038"/>
    </source>
</evidence>
<dbReference type="Proteomes" id="UP000242699">
    <property type="component" value="Unassembled WGS sequence"/>
</dbReference>
<accession>A0A2T2X8N6</accession>
<dbReference type="PANTHER" id="PTHR17224">
    <property type="entry name" value="PEPTIDYL-TRNA HYDROLASE"/>
    <property type="match status" value="1"/>
</dbReference>
<evidence type="ECO:0000256" key="8">
    <source>
        <dbReference type="HAMAP-Rule" id="MF_00083"/>
    </source>
</evidence>
<comment type="subunit">
    <text evidence="8">Monomer.</text>
</comment>
<reference evidence="11 12" key="1">
    <citation type="journal article" date="2014" name="BMC Genomics">
        <title>Comparison of environmental and isolate Sulfobacillus genomes reveals diverse carbon, sulfur, nitrogen, and hydrogen metabolisms.</title>
        <authorList>
            <person name="Justice N.B."/>
            <person name="Norman A."/>
            <person name="Brown C.T."/>
            <person name="Singh A."/>
            <person name="Thomas B.C."/>
            <person name="Banfield J.F."/>
        </authorList>
    </citation>
    <scope>NUCLEOTIDE SEQUENCE [LARGE SCALE GENOMIC DNA]</scope>
    <source>
        <strain evidence="11">AMDSBA1</strain>
    </source>
</reference>
<evidence type="ECO:0000256" key="2">
    <source>
        <dbReference type="ARBA" id="ARBA00022555"/>
    </source>
</evidence>
<evidence type="ECO:0000313" key="11">
    <source>
        <dbReference type="EMBL" id="PSR30873.1"/>
    </source>
</evidence>
<feature type="binding site" evidence="8">
    <location>
        <position position="66"/>
    </location>
    <ligand>
        <name>tRNA</name>
        <dbReference type="ChEBI" id="CHEBI:17843"/>
    </ligand>
</feature>
<feature type="site" description="Discriminates between blocked and unblocked aminoacyl-tRNA" evidence="8">
    <location>
        <position position="14"/>
    </location>
</feature>
<evidence type="ECO:0000256" key="10">
    <source>
        <dbReference type="RuleBase" id="RU004320"/>
    </source>
</evidence>
<comment type="function">
    <text evidence="8">Catalyzes the release of premature peptidyl moieties from peptidyl-tRNA molecules trapped in stalled 50S ribosomal subunits, and thus maintains levels of free tRNAs and 50S ribosomes.</text>
</comment>
<evidence type="ECO:0000256" key="9">
    <source>
        <dbReference type="RuleBase" id="RU000673"/>
    </source>
</evidence>
<feature type="site" description="Stabilizes the basic form of H active site to accept a proton" evidence="8">
    <location>
        <position position="91"/>
    </location>
</feature>
<dbReference type="GO" id="GO:0000049">
    <property type="term" value="F:tRNA binding"/>
    <property type="evidence" value="ECO:0007669"/>
    <property type="project" value="UniProtKB-UniRule"/>
</dbReference>
<dbReference type="PANTHER" id="PTHR17224:SF1">
    <property type="entry name" value="PEPTIDYL-TRNA HYDROLASE"/>
    <property type="match status" value="1"/>
</dbReference>
<dbReference type="EMBL" id="PXYT01000006">
    <property type="protein sequence ID" value="PSR30873.1"/>
    <property type="molecule type" value="Genomic_DNA"/>
</dbReference>
<keyword evidence="3 8" id="KW-0378">Hydrolase</keyword>
<comment type="similarity">
    <text evidence="5 8 10">Belongs to the PTH family.</text>
</comment>
<feature type="binding site" evidence="8">
    <location>
        <position position="64"/>
    </location>
    <ligand>
        <name>tRNA</name>
        <dbReference type="ChEBI" id="CHEBI:17843"/>
    </ligand>
</feature>
<comment type="subcellular location">
    <subcellularLocation>
        <location evidence="8">Cytoplasm</location>
    </subcellularLocation>
</comment>
<dbReference type="PROSITE" id="PS01196">
    <property type="entry name" value="PEPT_TRNA_HYDROL_2"/>
    <property type="match status" value="1"/>
</dbReference>
<feature type="binding site" evidence="8">
    <location>
        <position position="19"/>
    </location>
    <ligand>
        <name>tRNA</name>
        <dbReference type="ChEBI" id="CHEBI:17843"/>
    </ligand>
</feature>
<dbReference type="InterPro" id="IPR018171">
    <property type="entry name" value="Pept_tRNA_hydro_CS"/>
</dbReference>
<dbReference type="GO" id="GO:0004045">
    <property type="term" value="F:peptidyl-tRNA hydrolase activity"/>
    <property type="evidence" value="ECO:0007669"/>
    <property type="project" value="UniProtKB-UniRule"/>
</dbReference>
<dbReference type="Gene3D" id="3.40.50.1470">
    <property type="entry name" value="Peptidyl-tRNA hydrolase"/>
    <property type="match status" value="1"/>
</dbReference>
<comment type="function">
    <text evidence="8">Hydrolyzes ribosome-free peptidyl-tRNAs (with 1 or more amino acids incorporated), which drop off the ribosome during protein synthesis, or as a result of ribosome stalling.</text>
</comment>
<keyword evidence="2 8" id="KW-0820">tRNA-binding</keyword>
<organism evidence="11 12">
    <name type="scientific">Sulfobacillus benefaciens</name>
    <dbReference type="NCBI Taxonomy" id="453960"/>
    <lineage>
        <taxon>Bacteria</taxon>
        <taxon>Bacillati</taxon>
        <taxon>Bacillota</taxon>
        <taxon>Clostridia</taxon>
        <taxon>Eubacteriales</taxon>
        <taxon>Clostridiales Family XVII. Incertae Sedis</taxon>
        <taxon>Sulfobacillus</taxon>
    </lineage>
</organism>
<dbReference type="InterPro" id="IPR036416">
    <property type="entry name" value="Pept_tRNA_hydro_sf"/>
</dbReference>
<dbReference type="GO" id="GO:0072344">
    <property type="term" value="P:rescue of stalled ribosome"/>
    <property type="evidence" value="ECO:0007669"/>
    <property type="project" value="UniProtKB-UniRule"/>
</dbReference>
<sequence length="187" mass="20693">MMTNEIRAIVGLGNPGLDYAKTRHNAGFMALDRLASKKGGQFVRNRFGLIGKWGNIVLLKPLTYMNLSGEAVGSLQRFYKIPTESILVIADDLDLPLGKLRIRQHGSSGGHNGLKSIVKALGTDQFPRIKIGISHPPDQVRVIDWVLGRFSREEWKILDPVLDQVVEACECVVVEGITEAMNRFNGL</sequence>
<feature type="binding site" evidence="8">
    <location>
        <position position="112"/>
    </location>
    <ligand>
        <name>tRNA</name>
        <dbReference type="ChEBI" id="CHEBI:17843"/>
    </ligand>
</feature>
<dbReference type="SUPFAM" id="SSF53178">
    <property type="entry name" value="Peptidyl-tRNA hydrolase-like"/>
    <property type="match status" value="1"/>
</dbReference>
<dbReference type="Pfam" id="PF01195">
    <property type="entry name" value="Pept_tRNA_hydro"/>
    <property type="match status" value="1"/>
</dbReference>
<evidence type="ECO:0000256" key="1">
    <source>
        <dbReference type="ARBA" id="ARBA00013260"/>
    </source>
</evidence>
<dbReference type="HAMAP" id="MF_00083">
    <property type="entry name" value="Pept_tRNA_hydro_bact"/>
    <property type="match status" value="1"/>
</dbReference>
<evidence type="ECO:0000256" key="6">
    <source>
        <dbReference type="ARBA" id="ARBA00048707"/>
    </source>
</evidence>
<evidence type="ECO:0000256" key="3">
    <source>
        <dbReference type="ARBA" id="ARBA00022801"/>
    </source>
</evidence>